<keyword evidence="3 8" id="KW-0812">Transmembrane</keyword>
<evidence type="ECO:0000259" key="11">
    <source>
        <dbReference type="Pfam" id="PF24474"/>
    </source>
</evidence>
<comment type="subcellular location">
    <subcellularLocation>
        <location evidence="1">Membrane</location>
        <topology evidence="1">Single-pass type I membrane protein</topology>
    </subcellularLocation>
</comment>
<dbReference type="Pfam" id="PF24501">
    <property type="entry name" value="Ig_TMEM131L_5"/>
    <property type="match status" value="1"/>
</dbReference>
<comment type="similarity">
    <text evidence="2">Belongs to the TMEM131 family.</text>
</comment>
<keyword evidence="15" id="KW-1185">Reference proteome</keyword>
<feature type="region of interest" description="Disordered" evidence="7">
    <location>
        <begin position="880"/>
        <end position="943"/>
    </location>
</feature>
<keyword evidence="5 8" id="KW-1133">Transmembrane helix</keyword>
<feature type="domain" description="DUF7579" evidence="11">
    <location>
        <begin position="374"/>
        <end position="490"/>
    </location>
</feature>
<feature type="compositionally biased region" description="Low complexity" evidence="7">
    <location>
        <begin position="913"/>
        <end position="934"/>
    </location>
</feature>
<evidence type="ECO:0000256" key="6">
    <source>
        <dbReference type="ARBA" id="ARBA00023136"/>
    </source>
</evidence>
<dbReference type="InterPro" id="IPR039877">
    <property type="entry name" value="TMEM131-like"/>
</dbReference>
<accession>A0A835IRS3</accession>
<dbReference type="Pfam" id="PF12371">
    <property type="entry name" value="TMEM131_like_N"/>
    <property type="match status" value="1"/>
</dbReference>
<evidence type="ECO:0000256" key="3">
    <source>
        <dbReference type="ARBA" id="ARBA00022692"/>
    </source>
</evidence>
<feature type="signal peptide" evidence="9">
    <location>
        <begin position="1"/>
        <end position="23"/>
    </location>
</feature>
<gene>
    <name evidence="14" type="ORF">IFM89_032586</name>
</gene>
<evidence type="ECO:0000313" key="14">
    <source>
        <dbReference type="EMBL" id="KAF9622665.1"/>
    </source>
</evidence>
<feature type="transmembrane region" description="Helical" evidence="8">
    <location>
        <begin position="802"/>
        <end position="825"/>
    </location>
</feature>
<evidence type="ECO:0000256" key="8">
    <source>
        <dbReference type="SAM" id="Phobius"/>
    </source>
</evidence>
<dbReference type="InterPro" id="IPR022113">
    <property type="entry name" value="TMEM131L_N"/>
</dbReference>
<feature type="domain" description="Transmembrane protein 131-like N-terminal" evidence="10">
    <location>
        <begin position="141"/>
        <end position="203"/>
    </location>
</feature>
<feature type="compositionally biased region" description="Basic and acidic residues" evidence="7">
    <location>
        <begin position="1045"/>
        <end position="1057"/>
    </location>
</feature>
<keyword evidence="6 8" id="KW-0472">Membrane</keyword>
<dbReference type="Proteomes" id="UP000631114">
    <property type="component" value="Unassembled WGS sequence"/>
</dbReference>
<dbReference type="PANTHER" id="PTHR22050:SF0">
    <property type="entry name" value="TRANSMEMBRANE PROTEIN 131 HOMOLOG"/>
    <property type="match status" value="1"/>
</dbReference>
<dbReference type="InterPro" id="IPR055436">
    <property type="entry name" value="Ig_TMEM131L_4"/>
</dbReference>
<evidence type="ECO:0000259" key="12">
    <source>
        <dbReference type="Pfam" id="PF24499"/>
    </source>
</evidence>
<evidence type="ECO:0000256" key="9">
    <source>
        <dbReference type="SAM" id="SignalP"/>
    </source>
</evidence>
<feature type="region of interest" description="Disordered" evidence="7">
    <location>
        <begin position="1034"/>
        <end position="1057"/>
    </location>
</feature>
<feature type="transmembrane region" description="Helical" evidence="8">
    <location>
        <begin position="837"/>
        <end position="860"/>
    </location>
</feature>
<keyword evidence="4 9" id="KW-0732">Signal</keyword>
<evidence type="ECO:0000256" key="7">
    <source>
        <dbReference type="SAM" id="MobiDB-lite"/>
    </source>
</evidence>
<evidence type="ECO:0000256" key="1">
    <source>
        <dbReference type="ARBA" id="ARBA00004479"/>
    </source>
</evidence>
<dbReference type="PANTHER" id="PTHR22050">
    <property type="entry name" value="RW1 PROTEIN HOMOLOG"/>
    <property type="match status" value="1"/>
</dbReference>
<evidence type="ECO:0000313" key="15">
    <source>
        <dbReference type="Proteomes" id="UP000631114"/>
    </source>
</evidence>
<dbReference type="EMBL" id="JADFTS010000002">
    <property type="protein sequence ID" value="KAF9622665.1"/>
    <property type="molecule type" value="Genomic_DNA"/>
</dbReference>
<feature type="compositionally biased region" description="Basic residues" evidence="7">
    <location>
        <begin position="891"/>
        <end position="901"/>
    </location>
</feature>
<evidence type="ECO:0000256" key="5">
    <source>
        <dbReference type="ARBA" id="ARBA00022989"/>
    </source>
</evidence>
<dbReference type="Pfam" id="PF24499">
    <property type="entry name" value="Ig_TMEM131L_4"/>
    <property type="match status" value="1"/>
</dbReference>
<feature type="chain" id="PRO_5032861218" description="Transmembrane protein 131-like N-terminal domain-containing protein" evidence="9">
    <location>
        <begin position="24"/>
        <end position="1133"/>
    </location>
</feature>
<organism evidence="14 15">
    <name type="scientific">Coptis chinensis</name>
    <dbReference type="NCBI Taxonomy" id="261450"/>
    <lineage>
        <taxon>Eukaryota</taxon>
        <taxon>Viridiplantae</taxon>
        <taxon>Streptophyta</taxon>
        <taxon>Embryophyta</taxon>
        <taxon>Tracheophyta</taxon>
        <taxon>Spermatophyta</taxon>
        <taxon>Magnoliopsida</taxon>
        <taxon>Ranunculales</taxon>
        <taxon>Ranunculaceae</taxon>
        <taxon>Coptidoideae</taxon>
        <taxon>Coptis</taxon>
    </lineage>
</organism>
<evidence type="ECO:0000259" key="10">
    <source>
        <dbReference type="Pfam" id="PF12371"/>
    </source>
</evidence>
<dbReference type="InterPro" id="IPR055437">
    <property type="entry name" value="TMEM131L_Ig_5"/>
</dbReference>
<dbReference type="Pfam" id="PF24474">
    <property type="entry name" value="DUF7579"/>
    <property type="match status" value="1"/>
</dbReference>
<feature type="domain" description="TMEM131L fifth Ig-like" evidence="13">
    <location>
        <begin position="742"/>
        <end position="806"/>
    </location>
</feature>
<evidence type="ECO:0000256" key="4">
    <source>
        <dbReference type="ARBA" id="ARBA00022729"/>
    </source>
</evidence>
<evidence type="ECO:0000256" key="2">
    <source>
        <dbReference type="ARBA" id="ARBA00006682"/>
    </source>
</evidence>
<evidence type="ECO:0008006" key="16">
    <source>
        <dbReference type="Google" id="ProtNLM"/>
    </source>
</evidence>
<feature type="domain" description="TMEM131L fourth Ig-like" evidence="12">
    <location>
        <begin position="562"/>
        <end position="685"/>
    </location>
</feature>
<comment type="caution">
    <text evidence="14">The sequence shown here is derived from an EMBL/GenBank/DDBJ whole genome shotgun (WGS) entry which is preliminary data.</text>
</comment>
<protein>
    <recommendedName>
        <fullName evidence="16">Transmembrane protein 131-like N-terminal domain-containing protein</fullName>
    </recommendedName>
</protein>
<evidence type="ECO:0000259" key="13">
    <source>
        <dbReference type="Pfam" id="PF24501"/>
    </source>
</evidence>
<dbReference type="GO" id="GO:0016020">
    <property type="term" value="C:membrane"/>
    <property type="evidence" value="ECO:0007669"/>
    <property type="project" value="UniProtKB-SubCell"/>
</dbReference>
<reference evidence="14 15" key="1">
    <citation type="submission" date="2020-10" db="EMBL/GenBank/DDBJ databases">
        <title>The Coptis chinensis genome and diversification of protoberbering-type alkaloids.</title>
        <authorList>
            <person name="Wang B."/>
            <person name="Shu S."/>
            <person name="Song C."/>
            <person name="Liu Y."/>
        </authorList>
    </citation>
    <scope>NUCLEOTIDE SEQUENCE [LARGE SCALE GENOMIC DNA]</scope>
    <source>
        <strain evidence="14">HL-2020</strain>
        <tissue evidence="14">Leaf</tissue>
    </source>
</reference>
<dbReference type="AlphaFoldDB" id="A0A835IRS3"/>
<proteinExistence type="inferred from homology"/>
<sequence length="1133" mass="123867">MSRQLKGLLLVTLLCLLCGLARSGPCATTNVLVQGIDEMTDMLNFDDACGSFGDKSNSAGEMSSNYVQGSLPTISGVKEVCTNSELFCFPSTLRALLAKEEDCNESPHDVTRRQSTESWDSWQSNSTWLSNHGTFRLMNGNVVSFANTCNETSLRIFKPFSTDPQFYPCNFDEVLLGPGEVTTICFVFLPRQLGLLSAHLVLQSSSGGFLIHAKGMAIKSLFQTQPLVGLNVSFGGGLKRNLSVYNPFDDTLYVKEVATWLSVSSEHISHSAEAVCKVEQSLGEYSSFLNVEEWLDIRSGQDDFPLMELRPHRSWEISPHSTETIMEMNFLSGFEGKLFGAFSMKLQSSSRTDTIVLPLEAEVRHKPAYSDLTGSVIVYLESVPCDGCETSIILSLENRAANLLHFAKISEVTENEKIFRVKYIDRLLLFPGNVTQAAIIYCPSSDLREASDGVLEIDLSCKLLVLTNDSGNSQIEIPCQDVVQACLKYRHVSYVGQEFQRVQSQAGSEMTESLGNSIHFPSGSSEMKSETLKTVDADEVVLRNWRSQRTTSGKSVLDHEEVMFPVVQVGSHSSKWITVKNPSQQPVLMQLVLNSGTVVNQCKSVDNFIQQQLASSFVQNESAGPTSYGFGIADNAVTEAYVHPFGKAQLGPIIFHPSNRCGWSGSALIRNNLSGVEWLSLKGFGGSLSLVLLEGSEPIRSIVFNLDMPVPINRSPQEVSFQLENSSVACSKSMSKEFYAMNTGDLPLEVRKIEVSGATCGLDGFMVHTCKGFALEPGESRKLQISYETDFSAAVVHRDLELALVTGILVIPMKASFPVHMLNVCRKSFLWISLKKVSLVVVFAASITFVVFSYILPYMMALGSQDCLLKTENATICRARKPSLQDDQKNKKSRRRRKRRSSGAGLTGLLEVSSSQSGNSTPSSPMSPLMSSTPKATWPLAPGVENGIETENPFVKVKEHVYKAGTGSTSSEVKVAGNCDKGGRQYISSQPVVSVPRKVACKAMLLPSATFPCMHQRVPGMVIPTPFSCSSSAINPDARAPGSNLKEKTPSAEEKKNAEDKFKYDIWGKHLSGLHLMSTVNEASTLIPNASEEDSQSFFVRGPQVLMQKTKAKSVSPAPSFSQPAVTSLLQNG</sequence>
<name>A0A835IRS3_9MAGN</name>
<dbReference type="OrthoDB" id="168404at2759"/>
<dbReference type="InterPro" id="IPR056001">
    <property type="entry name" value="DUF7579"/>
</dbReference>